<dbReference type="Pfam" id="PF13450">
    <property type="entry name" value="NAD_binding_8"/>
    <property type="match status" value="1"/>
</dbReference>
<evidence type="ECO:0000313" key="1">
    <source>
        <dbReference type="EMBL" id="QVJ01234.1"/>
    </source>
</evidence>
<reference evidence="1" key="1">
    <citation type="submission" date="2021-05" db="EMBL/GenBank/DDBJ databases">
        <authorList>
            <person name="Kaiqin L."/>
            <person name="Jian G."/>
        </authorList>
    </citation>
    <scope>NUCLEOTIDE SEQUENCE</scope>
    <source>
        <strain evidence="1">HDS5</strain>
    </source>
</reference>
<sequence length="390" mass="41277">MDITVVGGGLAGLTAAIASAELGANVTLWESHRTLGGRARSTEPPYVANDGPHVLYSDSAPYAWLRERDLVPRARAMPARAALGVRWRYRGSLGGPPAAVLRAAARRGLRAPHDRDFGSWASEELGAESARAVGAMMGVALFHAEPGTLSAAFVWERFLRVTRPAWPSARYVLGGWSALVDHLADRAREAGVRIEPGSRVDGRPQGTAIVATSLDSARALLGDPSLTWQSGHTLMVDLGVRRRSGDPFLVFDSDECGFLERYSVVDPTLAPTGEDLVQAQLPVRPGESRAATTARLEGLLDTALAGWRDRLTWRRDQVARGRTGALDPPGTTWRDRPAIDRGDGLYLAGDAVAAPGLLGEVALTSAVRAAELATGRSTSRTGAGSGAGRG</sequence>
<organism evidence="1 2">
    <name type="scientific">Nocardiopsis eucommiae</name>
    <dbReference type="NCBI Taxonomy" id="2831970"/>
    <lineage>
        <taxon>Bacteria</taxon>
        <taxon>Bacillati</taxon>
        <taxon>Actinomycetota</taxon>
        <taxon>Actinomycetes</taxon>
        <taxon>Streptosporangiales</taxon>
        <taxon>Nocardiopsidaceae</taxon>
        <taxon>Nocardiopsis</taxon>
    </lineage>
</organism>
<evidence type="ECO:0000313" key="2">
    <source>
        <dbReference type="Proteomes" id="UP000682416"/>
    </source>
</evidence>
<dbReference type="PANTHER" id="PTHR43734">
    <property type="entry name" value="PHYTOENE DESATURASE"/>
    <property type="match status" value="1"/>
</dbReference>
<dbReference type="Proteomes" id="UP000682416">
    <property type="component" value="Chromosome"/>
</dbReference>
<dbReference type="KEGG" id="nec:KGD82_24175"/>
<gene>
    <name evidence="1" type="ORF">KGD82_24175</name>
</gene>
<keyword evidence="2" id="KW-1185">Reference proteome</keyword>
<dbReference type="RefSeq" id="WP_431870298.1">
    <property type="nucleotide sequence ID" value="NZ_CBDRIY010000015.1"/>
</dbReference>
<dbReference type="EMBL" id="CP074402">
    <property type="protein sequence ID" value="QVJ01234.1"/>
    <property type="molecule type" value="Genomic_DNA"/>
</dbReference>
<dbReference type="PANTHER" id="PTHR43734:SF1">
    <property type="entry name" value="PHYTOENE DESATURASE"/>
    <property type="match status" value="1"/>
</dbReference>
<dbReference type="InterPro" id="IPR036188">
    <property type="entry name" value="FAD/NAD-bd_sf"/>
</dbReference>
<protein>
    <submittedName>
        <fullName evidence="1">NAD(P)-binding protein</fullName>
    </submittedName>
</protein>
<dbReference type="PRINTS" id="PR00411">
    <property type="entry name" value="PNDRDTASEI"/>
</dbReference>
<accession>A0A975QKA8</accession>
<name>A0A975QKA8_9ACTN</name>
<dbReference type="AlphaFoldDB" id="A0A975QKA8"/>
<dbReference type="SUPFAM" id="SSF51905">
    <property type="entry name" value="FAD/NAD(P)-binding domain"/>
    <property type="match status" value="1"/>
</dbReference>
<dbReference type="Gene3D" id="3.40.50.720">
    <property type="entry name" value="NAD(P)-binding Rossmann-like Domain"/>
    <property type="match status" value="1"/>
</dbReference>
<proteinExistence type="predicted"/>